<dbReference type="RefSeq" id="WP_376839158.1">
    <property type="nucleotide sequence ID" value="NZ_JBHMAU010000038.1"/>
</dbReference>
<gene>
    <name evidence="10" type="ORF">ACFFN1_04935</name>
</gene>
<proteinExistence type="predicted"/>
<feature type="transmembrane region" description="Helical" evidence="9">
    <location>
        <begin position="35"/>
        <end position="59"/>
    </location>
</feature>
<evidence type="ECO:0000256" key="7">
    <source>
        <dbReference type="ARBA" id="ARBA00023235"/>
    </source>
</evidence>
<feature type="transmembrane region" description="Helical" evidence="9">
    <location>
        <begin position="80"/>
        <end position="101"/>
    </location>
</feature>
<sequence length="136" mass="14741">MSLLYLACLLVSLAGMALLDWRHRLFWFADWKRAALVHGAGLAVFLIWDAAGIAAGVFHRGDSPYMTGINLAPELPIEEIFFLFFLCWLTMVVFTGAMRILTRMRDADDTGAAAPAGPADTAGHKPGTHEPGGGPR</sequence>
<dbReference type="Proteomes" id="UP001589707">
    <property type="component" value="Unassembled WGS sequence"/>
</dbReference>
<keyword evidence="6 9" id="KW-0472">Membrane</keyword>
<evidence type="ECO:0000256" key="8">
    <source>
        <dbReference type="SAM" id="MobiDB-lite"/>
    </source>
</evidence>
<reference evidence="10 11" key="1">
    <citation type="submission" date="2024-09" db="EMBL/GenBank/DDBJ databases">
        <authorList>
            <person name="Sun Q."/>
            <person name="Mori K."/>
        </authorList>
    </citation>
    <scope>NUCLEOTIDE SEQUENCE [LARGE SCALE GENOMIC DNA]</scope>
    <source>
        <strain evidence="10 11">JCM 11683</strain>
    </source>
</reference>
<accession>A0ABV5X129</accession>
<keyword evidence="11" id="KW-1185">Reference proteome</keyword>
<feature type="region of interest" description="Disordered" evidence="8">
    <location>
        <begin position="109"/>
        <end position="136"/>
    </location>
</feature>
<protein>
    <submittedName>
        <fullName evidence="10">Lycopene cyclase domain-containing protein</fullName>
    </submittedName>
</protein>
<keyword evidence="3 9" id="KW-0812">Transmembrane</keyword>
<keyword evidence="5 9" id="KW-1133">Transmembrane helix</keyword>
<evidence type="ECO:0000256" key="5">
    <source>
        <dbReference type="ARBA" id="ARBA00022989"/>
    </source>
</evidence>
<dbReference type="NCBIfam" id="TIGR03462">
    <property type="entry name" value="CarR_dom_SF"/>
    <property type="match status" value="1"/>
</dbReference>
<evidence type="ECO:0000256" key="3">
    <source>
        <dbReference type="ARBA" id="ARBA00022692"/>
    </source>
</evidence>
<comment type="pathway">
    <text evidence="2">Carotenoid biosynthesis.</text>
</comment>
<evidence type="ECO:0000256" key="1">
    <source>
        <dbReference type="ARBA" id="ARBA00004141"/>
    </source>
</evidence>
<comment type="caution">
    <text evidence="10">The sequence shown here is derived from an EMBL/GenBank/DDBJ whole genome shotgun (WGS) entry which is preliminary data.</text>
</comment>
<evidence type="ECO:0000313" key="11">
    <source>
        <dbReference type="Proteomes" id="UP001589707"/>
    </source>
</evidence>
<keyword evidence="7" id="KW-0413">Isomerase</keyword>
<evidence type="ECO:0000313" key="10">
    <source>
        <dbReference type="EMBL" id="MFB9775756.1"/>
    </source>
</evidence>
<dbReference type="InterPro" id="IPR017825">
    <property type="entry name" value="Lycopene_cyclase_dom"/>
</dbReference>
<evidence type="ECO:0000256" key="4">
    <source>
        <dbReference type="ARBA" id="ARBA00022746"/>
    </source>
</evidence>
<dbReference type="EMBL" id="JBHMAU010000038">
    <property type="protein sequence ID" value="MFB9775756.1"/>
    <property type="molecule type" value="Genomic_DNA"/>
</dbReference>
<feature type="compositionally biased region" description="Low complexity" evidence="8">
    <location>
        <begin position="110"/>
        <end position="121"/>
    </location>
</feature>
<keyword evidence="4" id="KW-0125">Carotenoid biosynthesis</keyword>
<organism evidence="10 11">
    <name type="scientific">Brevibacterium otitidis</name>
    <dbReference type="NCBI Taxonomy" id="53364"/>
    <lineage>
        <taxon>Bacteria</taxon>
        <taxon>Bacillati</taxon>
        <taxon>Actinomycetota</taxon>
        <taxon>Actinomycetes</taxon>
        <taxon>Micrococcales</taxon>
        <taxon>Brevibacteriaceae</taxon>
        <taxon>Brevibacterium</taxon>
    </lineage>
</organism>
<evidence type="ECO:0000256" key="2">
    <source>
        <dbReference type="ARBA" id="ARBA00004829"/>
    </source>
</evidence>
<evidence type="ECO:0000256" key="6">
    <source>
        <dbReference type="ARBA" id="ARBA00023136"/>
    </source>
</evidence>
<name>A0ABV5X129_9MICO</name>
<evidence type="ECO:0000256" key="9">
    <source>
        <dbReference type="SAM" id="Phobius"/>
    </source>
</evidence>
<comment type="subcellular location">
    <subcellularLocation>
        <location evidence="1">Membrane</location>
        <topology evidence="1">Multi-pass membrane protein</topology>
    </subcellularLocation>
</comment>